<dbReference type="Proteomes" id="UP000018720">
    <property type="component" value="Unassembled WGS sequence"/>
</dbReference>
<proteinExistence type="predicted"/>
<gene>
    <name evidence="2" type="ORF">LEP1GSC178_2075</name>
</gene>
<dbReference type="RefSeq" id="WP_008589054.1">
    <property type="nucleotide sequence ID" value="NZ_AHOM02000001.1"/>
</dbReference>
<dbReference type="SMART" id="SM00563">
    <property type="entry name" value="PlsC"/>
    <property type="match status" value="1"/>
</dbReference>
<evidence type="ECO:0000259" key="1">
    <source>
        <dbReference type="SMART" id="SM00563"/>
    </source>
</evidence>
<evidence type="ECO:0000313" key="3">
    <source>
        <dbReference type="Proteomes" id="UP000018720"/>
    </source>
</evidence>
<sequence>MDPVTEKETSKQVQPVYTTKTYSFLIRIVFKARGILFDGFEEHFPASNPNKILEAPYPSVLMANHVWEGDVPALAAVYPHIHPSIKFAIPAREDILGKDFLVKEFKPKGLLKLFFLLIDKSGIIPKYLDYIGCVPIKRPFRDNARELLKKGLLRDMVDQEWGYLSDRISEGRNLFLFPEGVFNQDGYMAQVKKGVYFLRSKFKNLNFTSFTLTYDYFSSKKSELHIGYGEQFPIPENADADQVSSIVKEKLGSGYTITAGNLASYLVLKFEGKAKESKEKLFSLLTSLAEKIKNTHPEIYISEKFKTDALKHAFDSFLEKAKKGGFLRLEGNDIVFLEKLFQIPKDLHNLKKKNLVLYHRNQLTYHLTKLDTVWSTIKAA</sequence>
<organism evidence="2 3">
    <name type="scientific">Leptospira licerasiae str. MMD4847</name>
    <dbReference type="NCBI Taxonomy" id="1049971"/>
    <lineage>
        <taxon>Bacteria</taxon>
        <taxon>Pseudomonadati</taxon>
        <taxon>Spirochaetota</taxon>
        <taxon>Spirochaetia</taxon>
        <taxon>Leptospirales</taxon>
        <taxon>Leptospiraceae</taxon>
        <taxon>Leptospira</taxon>
    </lineage>
</organism>
<protein>
    <recommendedName>
        <fullName evidence="1">Phospholipid/glycerol acyltransferase domain-containing protein</fullName>
    </recommendedName>
</protein>
<dbReference type="InterPro" id="IPR002123">
    <property type="entry name" value="Plipid/glycerol_acylTrfase"/>
</dbReference>
<feature type="domain" description="Phospholipid/glycerol acyltransferase" evidence="1">
    <location>
        <begin position="59"/>
        <end position="215"/>
    </location>
</feature>
<keyword evidence="3" id="KW-1185">Reference proteome</keyword>
<name>A0ABN0HDT8_9LEPT</name>
<accession>A0ABN0HDT8</accession>
<dbReference type="EMBL" id="AHOM02000001">
    <property type="protein sequence ID" value="EJZ43949.1"/>
    <property type="molecule type" value="Genomic_DNA"/>
</dbReference>
<evidence type="ECO:0000313" key="2">
    <source>
        <dbReference type="EMBL" id="EJZ43949.1"/>
    </source>
</evidence>
<reference evidence="2 3" key="1">
    <citation type="submission" date="2012-08" db="EMBL/GenBank/DDBJ databases">
        <authorList>
            <person name="Harkins D.M."/>
            <person name="Durkin A.S."/>
            <person name="Selengut J.D."/>
            <person name="Sanka R."/>
            <person name="DePew J."/>
            <person name="Purushe J."/>
            <person name="Matthias M.A."/>
            <person name="Vinetz J.M."/>
            <person name="Sutton G.G."/>
            <person name="Nelson W.C."/>
            <person name="Fouts D.E."/>
        </authorList>
    </citation>
    <scope>NUCLEOTIDE SEQUENCE [LARGE SCALE GENOMIC DNA]</scope>
    <source>
        <strain evidence="2 3">MMD4847</strain>
    </source>
</reference>
<comment type="caution">
    <text evidence="2">The sequence shown here is derived from an EMBL/GenBank/DDBJ whole genome shotgun (WGS) entry which is preliminary data.</text>
</comment>